<keyword evidence="5" id="KW-1133">Transmembrane helix</keyword>
<evidence type="ECO:0000256" key="3">
    <source>
        <dbReference type="ARBA" id="ARBA00029447"/>
    </source>
</evidence>
<dbReference type="PROSITE" id="PS50111">
    <property type="entry name" value="CHEMOTAXIS_TRANSDUC_2"/>
    <property type="match status" value="1"/>
</dbReference>
<evidence type="ECO:0000256" key="1">
    <source>
        <dbReference type="ARBA" id="ARBA00004370"/>
    </source>
</evidence>
<evidence type="ECO:0000259" key="6">
    <source>
        <dbReference type="PROSITE" id="PS50111"/>
    </source>
</evidence>
<dbReference type="Pfam" id="PF00015">
    <property type="entry name" value="MCPsignal"/>
    <property type="match status" value="1"/>
</dbReference>
<comment type="caution">
    <text evidence="8">The sequence shown here is derived from an EMBL/GenBank/DDBJ whole genome shotgun (WGS) entry which is preliminary data.</text>
</comment>
<dbReference type="Proteomes" id="UP000636888">
    <property type="component" value="Unassembled WGS sequence"/>
</dbReference>
<dbReference type="EMBL" id="JAEMHM010000009">
    <property type="protein sequence ID" value="MBJ6725492.1"/>
    <property type="molecule type" value="Genomic_DNA"/>
</dbReference>
<dbReference type="PANTHER" id="PTHR32089">
    <property type="entry name" value="METHYL-ACCEPTING CHEMOTAXIS PROTEIN MCPB"/>
    <property type="match status" value="1"/>
</dbReference>
<protein>
    <submittedName>
        <fullName evidence="8">Methyl-accepting chemotaxis protein</fullName>
    </submittedName>
</protein>
<dbReference type="Pfam" id="PF00672">
    <property type="entry name" value="HAMP"/>
    <property type="match status" value="1"/>
</dbReference>
<dbReference type="InterPro" id="IPR004090">
    <property type="entry name" value="Chemotax_Me-accpt_rcpt"/>
</dbReference>
<dbReference type="GO" id="GO:0016020">
    <property type="term" value="C:membrane"/>
    <property type="evidence" value="ECO:0007669"/>
    <property type="project" value="UniProtKB-SubCell"/>
</dbReference>
<gene>
    <name evidence="8" type="ORF">JFN93_12300</name>
</gene>
<feature type="domain" description="HAMP" evidence="7">
    <location>
        <begin position="213"/>
        <end position="265"/>
    </location>
</feature>
<evidence type="ECO:0000313" key="9">
    <source>
        <dbReference type="Proteomes" id="UP000636888"/>
    </source>
</evidence>
<dbReference type="AlphaFoldDB" id="A0A8J7IZI8"/>
<dbReference type="SMART" id="SM00304">
    <property type="entry name" value="HAMP"/>
    <property type="match status" value="2"/>
</dbReference>
<dbReference type="CDD" id="cd19411">
    <property type="entry name" value="MCP2201-like_sensor"/>
    <property type="match status" value="1"/>
</dbReference>
<dbReference type="InterPro" id="IPR004089">
    <property type="entry name" value="MCPsignal_dom"/>
</dbReference>
<dbReference type="GO" id="GO:0007165">
    <property type="term" value="P:signal transduction"/>
    <property type="evidence" value="ECO:0007669"/>
    <property type="project" value="UniProtKB-KW"/>
</dbReference>
<comment type="subcellular location">
    <subcellularLocation>
        <location evidence="1">Membrane</location>
    </subcellularLocation>
</comment>
<proteinExistence type="inferred from homology"/>
<dbReference type="Gene3D" id="1.10.287.950">
    <property type="entry name" value="Methyl-accepting chemotaxis protein"/>
    <property type="match status" value="1"/>
</dbReference>
<dbReference type="GO" id="GO:0006935">
    <property type="term" value="P:chemotaxis"/>
    <property type="evidence" value="ECO:0007669"/>
    <property type="project" value="InterPro"/>
</dbReference>
<keyword evidence="5" id="KW-0812">Transmembrane</keyword>
<dbReference type="PRINTS" id="PR00260">
    <property type="entry name" value="CHEMTRNSDUCR"/>
</dbReference>
<keyword evidence="9" id="KW-1185">Reference proteome</keyword>
<evidence type="ECO:0000256" key="2">
    <source>
        <dbReference type="ARBA" id="ARBA00023224"/>
    </source>
</evidence>
<evidence type="ECO:0000256" key="4">
    <source>
        <dbReference type="PROSITE-ProRule" id="PRU00284"/>
    </source>
</evidence>
<dbReference type="GO" id="GO:0004888">
    <property type="term" value="F:transmembrane signaling receptor activity"/>
    <property type="evidence" value="ECO:0007669"/>
    <property type="project" value="InterPro"/>
</dbReference>
<evidence type="ECO:0000259" key="7">
    <source>
        <dbReference type="PROSITE" id="PS50885"/>
    </source>
</evidence>
<dbReference type="RefSeq" id="WP_199384383.1">
    <property type="nucleotide sequence ID" value="NZ_JAEMHM010000009.1"/>
</dbReference>
<dbReference type="CDD" id="cd06225">
    <property type="entry name" value="HAMP"/>
    <property type="match status" value="1"/>
</dbReference>
<keyword evidence="2 4" id="KW-0807">Transducer</keyword>
<dbReference type="InterPro" id="IPR024478">
    <property type="entry name" value="HlyB_4HB_MCP"/>
</dbReference>
<keyword evidence="5" id="KW-0472">Membrane</keyword>
<dbReference type="PANTHER" id="PTHR32089:SF112">
    <property type="entry name" value="LYSOZYME-LIKE PROTEIN-RELATED"/>
    <property type="match status" value="1"/>
</dbReference>
<feature type="transmembrane region" description="Helical" evidence="5">
    <location>
        <begin position="188"/>
        <end position="211"/>
    </location>
</feature>
<dbReference type="SMART" id="SM00283">
    <property type="entry name" value="MA"/>
    <property type="match status" value="1"/>
</dbReference>
<dbReference type="InterPro" id="IPR003660">
    <property type="entry name" value="HAMP_dom"/>
</dbReference>
<dbReference type="FunFam" id="1.10.287.950:FF:000001">
    <property type="entry name" value="Methyl-accepting chemotaxis sensory transducer"/>
    <property type="match status" value="1"/>
</dbReference>
<comment type="similarity">
    <text evidence="3">Belongs to the methyl-accepting chemotaxis (MCP) protein family.</text>
</comment>
<sequence length="543" mass="57221">MKWFANLKVATKLLAGFLSVAVIAGVIGAVGVLKIRQIDAADTRLYEKITVPLGTIGDIAVAFQRIRINVRDALEATDPTEEQARLANVLELRDSMTKNMALFEKSLITEEGRRLFAEFSQAREAYVGYVNQMVELKKAHRSSEALAILHGPAKKAAMTEQALIEKLVAAKEHQGKLTSENNSAIAHAATWLMTVLAVVGTLLAVGLGILISRVIVAPLNKAVSAADRLATGDLTVEIEATTTDEPGQLLASMQHMVAGLRDLVSQTVSISASIASASTQLQATSEQIATGAEEVASQARTVATASEEMAATSSSIAQNCTVAAEASQSSTHSANAGADVVQQTITGMGAIADRVRQSSKTVEALGARSEQIGDIVGTIEDIADQTNLLALNAAIEAARAGEQGRGFAVVADEVRALAERTTRATKEIGEMIKGIQQETRHAVRAMEEGVNEVEKGAVSAQKSGEALEEILGRIQEVSLQVSQIATAAEQQTAATGEVTTNIQQITEVVHDTAKGAEETAEAAGQLARQADDLQSLVGRFRLS</sequence>
<feature type="domain" description="Methyl-accepting transducer" evidence="6">
    <location>
        <begin position="270"/>
        <end position="506"/>
    </location>
</feature>
<dbReference type="PROSITE" id="PS50885">
    <property type="entry name" value="HAMP"/>
    <property type="match status" value="1"/>
</dbReference>
<dbReference type="Pfam" id="PF12729">
    <property type="entry name" value="4HB_MCP_1"/>
    <property type="match status" value="1"/>
</dbReference>
<organism evidence="8 9">
    <name type="scientific">Geomesophilobacter sediminis</name>
    <dbReference type="NCBI Taxonomy" id="2798584"/>
    <lineage>
        <taxon>Bacteria</taxon>
        <taxon>Pseudomonadati</taxon>
        <taxon>Thermodesulfobacteriota</taxon>
        <taxon>Desulfuromonadia</taxon>
        <taxon>Geobacterales</taxon>
        <taxon>Geobacteraceae</taxon>
        <taxon>Geomesophilobacter</taxon>
    </lineage>
</organism>
<accession>A0A8J7IZI8</accession>
<name>A0A8J7IZI8_9BACT</name>
<evidence type="ECO:0000313" key="8">
    <source>
        <dbReference type="EMBL" id="MBJ6725492.1"/>
    </source>
</evidence>
<evidence type="ECO:0000256" key="5">
    <source>
        <dbReference type="SAM" id="Phobius"/>
    </source>
</evidence>
<reference evidence="8" key="1">
    <citation type="submission" date="2020-12" db="EMBL/GenBank/DDBJ databases">
        <title>Geomonas sp. Red875, isolated from river sediment.</title>
        <authorList>
            <person name="Xu Z."/>
            <person name="Zhang Z."/>
            <person name="Masuda Y."/>
            <person name="Itoh H."/>
            <person name="Senoo K."/>
        </authorList>
    </citation>
    <scope>NUCLEOTIDE SEQUENCE</scope>
    <source>
        <strain evidence="8">Red875</strain>
    </source>
</reference>
<dbReference type="CDD" id="cd11386">
    <property type="entry name" value="MCP_signal"/>
    <property type="match status" value="1"/>
</dbReference>
<dbReference type="InterPro" id="IPR047347">
    <property type="entry name" value="YvaQ-like_sensor"/>
</dbReference>
<dbReference type="SUPFAM" id="SSF58104">
    <property type="entry name" value="Methyl-accepting chemotaxis protein (MCP) signaling domain"/>
    <property type="match status" value="1"/>
</dbReference>